<dbReference type="Gene3D" id="1.10.12.10">
    <property type="entry name" value="Lyase 2-enoyl-coa Hydratase, Chain A, domain 2"/>
    <property type="match status" value="1"/>
</dbReference>
<accession>A0ABS3QZP0</accession>
<keyword evidence="2" id="KW-0443">Lipid metabolism</keyword>
<dbReference type="PANTHER" id="PTHR11941">
    <property type="entry name" value="ENOYL-COA HYDRATASE-RELATED"/>
    <property type="match status" value="1"/>
</dbReference>
<evidence type="ECO:0000256" key="3">
    <source>
        <dbReference type="ARBA" id="ARBA00023239"/>
    </source>
</evidence>
<comment type="caution">
    <text evidence="4">The sequence shown here is derived from an EMBL/GenBank/DDBJ whole genome shotgun (WGS) entry which is preliminary data.</text>
</comment>
<reference evidence="4 5" key="1">
    <citation type="submission" date="2021-03" db="EMBL/GenBank/DDBJ databases">
        <authorList>
            <person name="Kanchanasin P."/>
            <person name="Saeng-In P."/>
            <person name="Phongsopitanun W."/>
            <person name="Yuki M."/>
            <person name="Kudo T."/>
            <person name="Ohkuma M."/>
            <person name="Tanasupawat S."/>
        </authorList>
    </citation>
    <scope>NUCLEOTIDE SEQUENCE [LARGE SCALE GENOMIC DNA]</scope>
    <source>
        <strain evidence="4 5">L46</strain>
    </source>
</reference>
<dbReference type="Proteomes" id="UP000666915">
    <property type="component" value="Unassembled WGS sequence"/>
</dbReference>
<dbReference type="RefSeq" id="WP_208267816.1">
    <property type="nucleotide sequence ID" value="NZ_BAAAGM010000033.1"/>
</dbReference>
<dbReference type="InterPro" id="IPR014748">
    <property type="entry name" value="Enoyl-CoA_hydra_C"/>
</dbReference>
<dbReference type="Gene3D" id="3.90.226.10">
    <property type="entry name" value="2-enoyl-CoA Hydratase, Chain A, domain 1"/>
    <property type="match status" value="1"/>
</dbReference>
<organism evidence="4 5">
    <name type="scientific">Actinomadura nitritigenes</name>
    <dbReference type="NCBI Taxonomy" id="134602"/>
    <lineage>
        <taxon>Bacteria</taxon>
        <taxon>Bacillati</taxon>
        <taxon>Actinomycetota</taxon>
        <taxon>Actinomycetes</taxon>
        <taxon>Streptosporangiales</taxon>
        <taxon>Thermomonosporaceae</taxon>
        <taxon>Actinomadura</taxon>
    </lineage>
</organism>
<proteinExistence type="inferred from homology"/>
<name>A0ABS3QZP0_9ACTN</name>
<gene>
    <name evidence="4" type="ORF">J4557_17955</name>
</gene>
<comment type="similarity">
    <text evidence="1">Belongs to the enoyl-CoA hydratase/isomerase family.</text>
</comment>
<sequence>MTGELVTERHGAVLIARLNRPDARNALNAALIDAIGRAVTGAENDPRIRAIVLTAAGDRIFCSGMDLREFASGGGASGSSEGMAGFDRLLRGELTVPVVGAANGTAVGGGLELLLGCDVIVAAETARFGLPEVKRGLYPAGGGTAIGTRIPLAVALEMTMTGEPIEAARAYEVGLINAVVPPEQVLDAALGLAESIAGNAPLGLAAVKELVRLGVTDPARAAQGNKELQRSVFSSEDAREGAAAFMEKRKPVWKGR</sequence>
<dbReference type="InterPro" id="IPR029045">
    <property type="entry name" value="ClpP/crotonase-like_dom_sf"/>
</dbReference>
<dbReference type="CDD" id="cd06558">
    <property type="entry name" value="crotonase-like"/>
    <property type="match status" value="1"/>
</dbReference>
<keyword evidence="3" id="KW-0456">Lyase</keyword>
<dbReference type="EMBL" id="JAGEOK010000010">
    <property type="protein sequence ID" value="MBO2439411.1"/>
    <property type="molecule type" value="Genomic_DNA"/>
</dbReference>
<dbReference type="SUPFAM" id="SSF52096">
    <property type="entry name" value="ClpP/crotonase"/>
    <property type="match status" value="1"/>
</dbReference>
<evidence type="ECO:0000256" key="2">
    <source>
        <dbReference type="ARBA" id="ARBA00023098"/>
    </source>
</evidence>
<evidence type="ECO:0000313" key="5">
    <source>
        <dbReference type="Proteomes" id="UP000666915"/>
    </source>
</evidence>
<dbReference type="InterPro" id="IPR001753">
    <property type="entry name" value="Enoyl-CoA_hydra/iso"/>
</dbReference>
<dbReference type="PANTHER" id="PTHR11941:SF169">
    <property type="entry name" value="(7AS)-7A-METHYL-1,5-DIOXO-2,3,5,6,7,7A-HEXAHYDRO-1H-INDENE-CARBOXYL-COA HYDROLASE"/>
    <property type="match status" value="1"/>
</dbReference>
<dbReference type="Pfam" id="PF00378">
    <property type="entry name" value="ECH_1"/>
    <property type="match status" value="1"/>
</dbReference>
<keyword evidence="5" id="KW-1185">Reference proteome</keyword>
<evidence type="ECO:0000313" key="4">
    <source>
        <dbReference type="EMBL" id="MBO2439411.1"/>
    </source>
</evidence>
<protein>
    <submittedName>
        <fullName evidence="4">Enoyl-CoA hydratase/isomerase family protein</fullName>
    </submittedName>
</protein>
<evidence type="ECO:0000256" key="1">
    <source>
        <dbReference type="ARBA" id="ARBA00005254"/>
    </source>
</evidence>